<evidence type="ECO:0000313" key="1">
    <source>
        <dbReference type="EMBL" id="NWN59728.1"/>
    </source>
</evidence>
<sequence length="135" mass="15075">MFKEYEFLLDSIGSEDYWSDVGIDVAASKISQFDNSSWDELESTLLAKSEVWRGRCAESLGDSNDERALRVLLTLLKAGEESVVIHAIESIESVFLAGYIHDRAQVLRALDEGFEAESRTLKLMAATLVRKLSEA</sequence>
<organism evidence="1 2">
    <name type="scientific">Pseudomonas allii</name>
    <dbReference type="NCBI Taxonomy" id="2740531"/>
    <lineage>
        <taxon>Bacteria</taxon>
        <taxon>Pseudomonadati</taxon>
        <taxon>Pseudomonadota</taxon>
        <taxon>Gammaproteobacteria</taxon>
        <taxon>Pseudomonadales</taxon>
        <taxon>Pseudomonadaceae</taxon>
        <taxon>Pseudomonas</taxon>
    </lineage>
</organism>
<proteinExistence type="predicted"/>
<dbReference type="Gene3D" id="1.25.10.10">
    <property type="entry name" value="Leucine-rich Repeat Variant"/>
    <property type="match status" value="1"/>
</dbReference>
<comment type="caution">
    <text evidence="1">The sequence shown here is derived from an EMBL/GenBank/DDBJ whole genome shotgun (WGS) entry which is preliminary data.</text>
</comment>
<name>A0A7Y8RIL3_9PSED</name>
<dbReference type="AlphaFoldDB" id="A0A7Y8RIL3"/>
<dbReference type="SUPFAM" id="SSF48371">
    <property type="entry name" value="ARM repeat"/>
    <property type="match status" value="1"/>
</dbReference>
<dbReference type="Proteomes" id="UP000543908">
    <property type="component" value="Unassembled WGS sequence"/>
</dbReference>
<dbReference type="EMBL" id="JABUHS010000002">
    <property type="protein sequence ID" value="NWN59728.1"/>
    <property type="molecule type" value="Genomic_DNA"/>
</dbReference>
<accession>A0A7Y8RIL3</accession>
<dbReference type="RefSeq" id="WP_179028358.1">
    <property type="nucleotide sequence ID" value="NZ_JABUHS010000002.1"/>
</dbReference>
<reference evidence="1 2" key="1">
    <citation type="submission" date="2020-05" db="EMBL/GenBank/DDBJ databases">
        <title>Onion-isolated Pseudomonas sp.</title>
        <authorList>
            <person name="Fujikawa T."/>
            <person name="Sawada H."/>
        </authorList>
    </citation>
    <scope>NUCLEOTIDE SEQUENCE [LARGE SCALE GENOMIC DNA]</scope>
    <source>
        <strain evidence="1 2">MAFF 301512</strain>
    </source>
</reference>
<dbReference type="InterPro" id="IPR011989">
    <property type="entry name" value="ARM-like"/>
</dbReference>
<dbReference type="InterPro" id="IPR016024">
    <property type="entry name" value="ARM-type_fold"/>
</dbReference>
<protein>
    <submittedName>
        <fullName evidence="1">HEAT repeat domain-containing protein</fullName>
    </submittedName>
</protein>
<gene>
    <name evidence="1" type="ORF">HT123_00230</name>
</gene>
<evidence type="ECO:0000313" key="2">
    <source>
        <dbReference type="Proteomes" id="UP000543908"/>
    </source>
</evidence>